<accession>A0A518BGF4</accession>
<evidence type="ECO:0000313" key="1">
    <source>
        <dbReference type="EMBL" id="QDU66062.1"/>
    </source>
</evidence>
<gene>
    <name evidence="1" type="ORF">Pla133_11280</name>
</gene>
<dbReference type="AlphaFoldDB" id="A0A518BGF4"/>
<organism evidence="1 2">
    <name type="scientific">Engelhardtia mirabilis</name>
    <dbReference type="NCBI Taxonomy" id="2528011"/>
    <lineage>
        <taxon>Bacteria</taxon>
        <taxon>Pseudomonadati</taxon>
        <taxon>Planctomycetota</taxon>
        <taxon>Planctomycetia</taxon>
        <taxon>Planctomycetia incertae sedis</taxon>
        <taxon>Engelhardtia</taxon>
    </lineage>
</organism>
<sequence>MSLPWTLGGAVCGALVALGMWFAERPSSAPASAAAASPTPPRSTIAADHVAPAATPQLDLVHDASTARATVEVEPAADPLAGLIAFGRISDPDCRPIQARLVLEDDDANLKSTDSAADGGWALLGLAPGPHRLSVTAKGFVGLEESIELPARAQWQRDFVLARALSIPVRFEDAEGVALEVAPFSEDPASFLCVVGTDDPPRAVLPGVRSRTASRYGAGTFEGRGDDRAPPDLGERHQGLLRLNAAPPLWASLVYRDVVLETRELVGDESELVFVVDLQTLADQCSEVRVRVVDATTGALLEEVALAHPSGGRSIEAARRGNQMVFTDVPPGTLDLVGGGLVGAGDFEWIERSVQIPPRSLVDLGTIEVRPRIEWTARVVDTSGEPLDLQVEAARPQILAGVGDLDQRVSTRPDADGRSTFNHLGAGRTLLRVGGKDGWARIAREVETSAQSEIELVVPRGTEVVFPFLLAPGETYVVAGEDGLPLLAGSYLRRQTWLVPGRYTLTRRGADGVSTAQPFNVGTDRTVVRWEQR</sequence>
<reference evidence="1 2" key="1">
    <citation type="submission" date="2019-02" db="EMBL/GenBank/DDBJ databases">
        <title>Deep-cultivation of Planctomycetes and their phenomic and genomic characterization uncovers novel biology.</title>
        <authorList>
            <person name="Wiegand S."/>
            <person name="Jogler M."/>
            <person name="Boedeker C."/>
            <person name="Pinto D."/>
            <person name="Vollmers J."/>
            <person name="Rivas-Marin E."/>
            <person name="Kohn T."/>
            <person name="Peeters S.H."/>
            <person name="Heuer A."/>
            <person name="Rast P."/>
            <person name="Oberbeckmann S."/>
            <person name="Bunk B."/>
            <person name="Jeske O."/>
            <person name="Meyerdierks A."/>
            <person name="Storesund J.E."/>
            <person name="Kallscheuer N."/>
            <person name="Luecker S."/>
            <person name="Lage O.M."/>
            <person name="Pohl T."/>
            <person name="Merkel B.J."/>
            <person name="Hornburger P."/>
            <person name="Mueller R.-W."/>
            <person name="Bruemmer F."/>
            <person name="Labrenz M."/>
            <person name="Spormann A.M."/>
            <person name="Op den Camp H."/>
            <person name="Overmann J."/>
            <person name="Amann R."/>
            <person name="Jetten M.S.M."/>
            <person name="Mascher T."/>
            <person name="Medema M.H."/>
            <person name="Devos D.P."/>
            <person name="Kaster A.-K."/>
            <person name="Ovreas L."/>
            <person name="Rohde M."/>
            <person name="Galperin M.Y."/>
            <person name="Jogler C."/>
        </authorList>
    </citation>
    <scope>NUCLEOTIDE SEQUENCE [LARGE SCALE GENOMIC DNA]</scope>
    <source>
        <strain evidence="1 2">Pla133</strain>
    </source>
</reference>
<name>A0A518BGF4_9BACT</name>
<dbReference type="EMBL" id="CP036287">
    <property type="protein sequence ID" value="QDU66062.1"/>
    <property type="molecule type" value="Genomic_DNA"/>
</dbReference>
<keyword evidence="2" id="KW-1185">Reference proteome</keyword>
<evidence type="ECO:0008006" key="3">
    <source>
        <dbReference type="Google" id="ProtNLM"/>
    </source>
</evidence>
<dbReference type="Proteomes" id="UP000316921">
    <property type="component" value="Chromosome"/>
</dbReference>
<dbReference type="KEGG" id="pbap:Pla133_11280"/>
<evidence type="ECO:0000313" key="2">
    <source>
        <dbReference type="Proteomes" id="UP000316921"/>
    </source>
</evidence>
<protein>
    <recommendedName>
        <fullName evidence="3">Carboxypeptidase regulatory-like domain-containing protein</fullName>
    </recommendedName>
</protein>
<proteinExistence type="predicted"/>
<dbReference type="RefSeq" id="WP_145063277.1">
    <property type="nucleotide sequence ID" value="NZ_CP036287.1"/>
</dbReference>
<dbReference type="SUPFAM" id="SSF49464">
    <property type="entry name" value="Carboxypeptidase regulatory domain-like"/>
    <property type="match status" value="1"/>
</dbReference>
<dbReference type="InterPro" id="IPR008969">
    <property type="entry name" value="CarboxyPept-like_regulatory"/>
</dbReference>